<dbReference type="PROSITE" id="PS00036">
    <property type="entry name" value="BZIP_BASIC"/>
    <property type="match status" value="1"/>
</dbReference>
<feature type="domain" description="BZIP" evidence="1">
    <location>
        <begin position="87"/>
        <end position="102"/>
    </location>
</feature>
<name>A0A0K2D0L6_9CAUD</name>
<evidence type="ECO:0000313" key="2">
    <source>
        <dbReference type="EMBL" id="ALA13212.1"/>
    </source>
</evidence>
<dbReference type="GeneID" id="26633442"/>
<dbReference type="Proteomes" id="UP000204602">
    <property type="component" value="Segment"/>
</dbReference>
<organism evidence="2 3">
    <name type="scientific">Bacillus phage TsarBomba</name>
    <dbReference type="NCBI Taxonomy" id="1690456"/>
    <lineage>
        <taxon>Viruses</taxon>
        <taxon>Duplodnaviria</taxon>
        <taxon>Heunggongvirae</taxon>
        <taxon>Uroviricota</taxon>
        <taxon>Caudoviricetes</taxon>
        <taxon>Herelleviridae</taxon>
        <taxon>Bastillevirinae</taxon>
        <taxon>Tsarbombavirus</taxon>
        <taxon>Tsarbombavirus tsarbomba</taxon>
    </lineage>
</organism>
<evidence type="ECO:0000259" key="1">
    <source>
        <dbReference type="PROSITE" id="PS00036"/>
    </source>
</evidence>
<dbReference type="Gene3D" id="1.10.10.60">
    <property type="entry name" value="Homeodomain-like"/>
    <property type="match status" value="2"/>
</dbReference>
<reference evidence="2 3" key="1">
    <citation type="journal article" date="2015" name="Genome Announc.">
        <title>Complete Genome Sequence of Bacillus cereus Group Phage TsarBomba.</title>
        <authorList>
            <person name="Erill I."/>
            <person name="Caruso S.M."/>
        </authorList>
    </citation>
    <scope>NUCLEOTIDE SEQUENCE [LARGE SCALE GENOMIC DNA]</scope>
</reference>
<dbReference type="EMBL" id="KT224359">
    <property type="protein sequence ID" value="ALA13212.1"/>
    <property type="molecule type" value="Genomic_DNA"/>
</dbReference>
<dbReference type="RefSeq" id="YP_009206994.1">
    <property type="nucleotide sequence ID" value="NC_028890.1"/>
</dbReference>
<dbReference type="InterPro" id="IPR004827">
    <property type="entry name" value="bZIP"/>
</dbReference>
<proteinExistence type="predicted"/>
<evidence type="ECO:0000313" key="3">
    <source>
        <dbReference type="Proteomes" id="UP000204602"/>
    </source>
</evidence>
<dbReference type="Gene3D" id="1.20.5.170">
    <property type="match status" value="1"/>
</dbReference>
<protein>
    <recommendedName>
        <fullName evidence="1">BZIP domain-containing protein</fullName>
    </recommendedName>
</protein>
<accession>A0A0K2D0L6</accession>
<gene>
    <name evidence="2" type="ORF">TSARBOMBA_179</name>
</gene>
<dbReference type="KEGG" id="vg:26633442"/>
<sequence length="290" mass="34525">MEGTKYCPRCKKDKPINEFGKRKSKSKKGGYIPRSNCKLCDNERVRIYKRETKERLKEHRTNVQRRWCRTNPDKVSTYQNKYFSTEKGKEKNREAQRRFREKRKMKMTNQKQNVDELSVFQPTLSGMTFEELVTADYKNGVKQQDILDKYVISTTQLYDILNRNQIPLRNRMRSSKSNDRLMTITKMEMETFEYDYKQGMHLEKLYKKYGLNKHGLYKLVDKLGLPRRNKKIKGKQQLVFDLAQEELVDPIESVKCTLENGELHVKVTLRVQHTGIDSINLEIKPPKEEK</sequence>
<dbReference type="OrthoDB" id="10939at10239"/>
<dbReference type="GO" id="GO:0003700">
    <property type="term" value="F:DNA-binding transcription factor activity"/>
    <property type="evidence" value="ECO:0007669"/>
    <property type="project" value="InterPro"/>
</dbReference>
<keyword evidence="3" id="KW-1185">Reference proteome</keyword>
<dbReference type="InterPro" id="IPR046347">
    <property type="entry name" value="bZIP_sf"/>
</dbReference>
<dbReference type="SUPFAM" id="SSF57959">
    <property type="entry name" value="Leucine zipper domain"/>
    <property type="match status" value="1"/>
</dbReference>